<dbReference type="RefSeq" id="WP_240986377.1">
    <property type="nucleotide sequence ID" value="NZ_CDGJ01000002.1"/>
</dbReference>
<dbReference type="EMBL" id="CDGJ01000002">
    <property type="protein sequence ID" value="CEJ05646.1"/>
    <property type="molecule type" value="Genomic_DNA"/>
</dbReference>
<gene>
    <name evidence="2" type="ORF">DEACI_0020</name>
    <name evidence="1" type="ORF">DEACI_3939</name>
</gene>
<evidence type="ECO:0000313" key="3">
    <source>
        <dbReference type="Proteomes" id="UP001071230"/>
    </source>
</evidence>
<dbReference type="EMBL" id="LR746496">
    <property type="protein sequence ID" value="CAA7603116.1"/>
    <property type="molecule type" value="Genomic_DNA"/>
</dbReference>
<dbReference type="AlphaFoldDB" id="A0A8S0XD43"/>
<dbReference type="KEGG" id="aacx:DEACI_3939"/>
<sequence>MDTESKKRKLREVVRVGQQSNTNDTVESASSSLVMVKESFSEWLFDGHAKKYSPAIYLSCIDKVSAYLIRRKLSLVGLWELTTFELFKSIYDKALNDKQFRATDKKTYATFVQVGQAFLRFLKSKPSLLKASNQSIGINSQVSERLTIRGAVIKILQLSQRGMTVGEIYNKIIENELYSFGAKNPLNVVRIQIESACKGSNYTYRATKDYFRCTVDAKGEKFYYLLDARNVQEPDNKADVYAGKPLVEDFQNELTKIESFIKSADICGAKLDDIVAYVSPTGRGVNPIKAFLDSAKWAVTMPDHLYIHRDCIIDFDEAAEKMFKILKMQFWMFNGYTTDTVFFDALAIELPMFLNDNNLAEPQKVYYLARHIFSVEKYAGNNLVFYGNKHIWETESVMPKNIRGVLMSFIQSCGGKATRDECANYLDKLKIASGNINGLLRVENNRDVLQYRPGEYLLCEVLDIDDHWLGQVKACLNLVLEDRPYIILRGLNTHWFNRLPTLPLGLNWELLLLQEVIQKFIPEYRTIQALDGQSLDTIKAGIVPQDSVINAFADLVYAYLVVENLLPFPKPLAAEELRELLKRIGMIEGNELISNMHKALKDRRFAWASDNNSVKILGK</sequence>
<reference evidence="1" key="2">
    <citation type="submission" date="2020-01" db="EMBL/GenBank/DDBJ databases">
        <authorList>
            <person name="Hornung B."/>
        </authorList>
    </citation>
    <scope>NUCLEOTIDE SEQUENCE</scope>
    <source>
        <strain evidence="1">PacBioINE</strain>
    </source>
</reference>
<evidence type="ECO:0000313" key="2">
    <source>
        <dbReference type="EMBL" id="CEJ05646.1"/>
    </source>
</evidence>
<organism evidence="1">
    <name type="scientific">Acididesulfobacillus acetoxydans</name>
    <dbReference type="NCBI Taxonomy" id="1561005"/>
    <lineage>
        <taxon>Bacteria</taxon>
        <taxon>Bacillati</taxon>
        <taxon>Bacillota</taxon>
        <taxon>Clostridia</taxon>
        <taxon>Eubacteriales</taxon>
        <taxon>Peptococcaceae</taxon>
        <taxon>Acididesulfobacillus</taxon>
    </lineage>
</organism>
<name>A0A8S0XD43_9FIRM</name>
<dbReference type="Proteomes" id="UP000836597">
    <property type="component" value="Chromosome"/>
</dbReference>
<dbReference type="Proteomes" id="UP001071230">
    <property type="component" value="Unassembled WGS sequence"/>
</dbReference>
<reference evidence="2" key="1">
    <citation type="submission" date="2014-11" db="EMBL/GenBank/DDBJ databases">
        <authorList>
            <person name="Hornung B.V."/>
        </authorList>
    </citation>
    <scope>NUCLEOTIDE SEQUENCE</scope>
    <source>
        <strain evidence="2">INE</strain>
    </source>
</reference>
<proteinExistence type="predicted"/>
<protein>
    <submittedName>
        <fullName evidence="1">Uncharacterized protein</fullName>
    </submittedName>
</protein>
<keyword evidence="3" id="KW-1185">Reference proteome</keyword>
<accession>A0A8S0XD43</accession>
<evidence type="ECO:0000313" key="1">
    <source>
        <dbReference type="EMBL" id="CAA7603116.1"/>
    </source>
</evidence>